<organism evidence="1 2">
    <name type="scientific">Oceanobacter antarcticus</name>
    <dbReference type="NCBI Taxonomy" id="3133425"/>
    <lineage>
        <taxon>Bacteria</taxon>
        <taxon>Pseudomonadati</taxon>
        <taxon>Pseudomonadota</taxon>
        <taxon>Gammaproteobacteria</taxon>
        <taxon>Oceanospirillales</taxon>
        <taxon>Oceanospirillaceae</taxon>
        <taxon>Oceanobacter</taxon>
    </lineage>
</organism>
<protein>
    <submittedName>
        <fullName evidence="1">Uncharacterized protein</fullName>
    </submittedName>
</protein>
<keyword evidence="2" id="KW-1185">Reference proteome</keyword>
<accession>A0ABW8NMY7</accession>
<evidence type="ECO:0000313" key="2">
    <source>
        <dbReference type="Proteomes" id="UP001620597"/>
    </source>
</evidence>
<sequence>MKKTSPSFVYRASCSQCRWHSLYNSLSEIPEYCPDCHAYALYVDQQDTLSAHLQTDTFTQSAGLFAVKKAQHTLHLFGAILARLDRA</sequence>
<name>A0ABW8NMY7_9GAMM</name>
<dbReference type="EMBL" id="JBBKTX010000026">
    <property type="protein sequence ID" value="MFK4754231.1"/>
    <property type="molecule type" value="Genomic_DNA"/>
</dbReference>
<evidence type="ECO:0000313" key="1">
    <source>
        <dbReference type="EMBL" id="MFK4754231.1"/>
    </source>
</evidence>
<comment type="caution">
    <text evidence="1">The sequence shown here is derived from an EMBL/GenBank/DDBJ whole genome shotgun (WGS) entry which is preliminary data.</text>
</comment>
<reference evidence="1 2" key="1">
    <citation type="submission" date="2024-03" db="EMBL/GenBank/DDBJ databases">
        <title>High-quality draft genome sequence of Oceanobacter sp. wDCs-4.</title>
        <authorList>
            <person name="Dong C."/>
        </authorList>
    </citation>
    <scope>NUCLEOTIDE SEQUENCE [LARGE SCALE GENOMIC DNA]</scope>
    <source>
        <strain evidence="2">wDCs-4</strain>
    </source>
</reference>
<dbReference type="RefSeq" id="WP_416207148.1">
    <property type="nucleotide sequence ID" value="NZ_JBBKTX010000026.1"/>
</dbReference>
<gene>
    <name evidence="1" type="ORF">WG929_17600</name>
</gene>
<proteinExistence type="predicted"/>
<dbReference type="Proteomes" id="UP001620597">
    <property type="component" value="Unassembled WGS sequence"/>
</dbReference>